<proteinExistence type="predicted"/>
<evidence type="ECO:0000313" key="2">
    <source>
        <dbReference type="Proteomes" id="UP000068382"/>
    </source>
</evidence>
<accession>A0A132BY68</accession>
<dbReference type="RefSeq" id="WP_068242281.1">
    <property type="nucleotide sequence ID" value="NZ_LPUY01000054.1"/>
</dbReference>
<dbReference type="AlphaFoldDB" id="A0A132BY68"/>
<dbReference type="EMBL" id="LPUY01000054">
    <property type="protein sequence ID" value="KUP93328.1"/>
    <property type="molecule type" value="Genomic_DNA"/>
</dbReference>
<protein>
    <submittedName>
        <fullName evidence="1">Uncharacterized protein</fullName>
    </submittedName>
</protein>
<keyword evidence="2" id="KW-1185">Reference proteome</keyword>
<organism evidence="1 2">
    <name type="scientific">Tritonibacter horizontis</name>
    <dbReference type="NCBI Taxonomy" id="1768241"/>
    <lineage>
        <taxon>Bacteria</taxon>
        <taxon>Pseudomonadati</taxon>
        <taxon>Pseudomonadota</taxon>
        <taxon>Alphaproteobacteria</taxon>
        <taxon>Rhodobacterales</taxon>
        <taxon>Paracoccaceae</taxon>
        <taxon>Tritonibacter</taxon>
    </lineage>
</organism>
<sequence>MTDIPSQDRRRSRFEVTPEIEDRGLFKRGVTQIAAILVPVFKKTPRGDVAVRAYVNQGEEITVLFAGRRLQEFGPLHEELVRLLTEANYSAARQRKDPPPINSIQVAVQIEGAWRVRFERSKTGEDLRVLQFMAARWGFQDRNGKTVTSGKRALFGQRSLDAGAT</sequence>
<name>A0A132BY68_9RHOB</name>
<reference evidence="1 2" key="1">
    <citation type="submission" date="2015-12" db="EMBL/GenBank/DDBJ databases">
        <title>Genome sequence of the marine Rhodobacteraceae strain O3.65, Candidatus Tritonibacter horizontis.</title>
        <authorList>
            <person name="Poehlein A."/>
            <person name="Giebel H.A."/>
            <person name="Voget S."/>
            <person name="Brinkhoff T."/>
        </authorList>
    </citation>
    <scope>NUCLEOTIDE SEQUENCE [LARGE SCALE GENOMIC DNA]</scope>
    <source>
        <strain evidence="1 2">O3.65</strain>
    </source>
</reference>
<dbReference type="Proteomes" id="UP000068382">
    <property type="component" value="Unassembled WGS sequence"/>
</dbReference>
<gene>
    <name evidence="1" type="ORF">TRIHO_18250</name>
</gene>
<comment type="caution">
    <text evidence="1">The sequence shown here is derived from an EMBL/GenBank/DDBJ whole genome shotgun (WGS) entry which is preliminary data.</text>
</comment>
<evidence type="ECO:0000313" key="1">
    <source>
        <dbReference type="EMBL" id="KUP93328.1"/>
    </source>
</evidence>